<evidence type="ECO:0000256" key="1">
    <source>
        <dbReference type="SAM" id="MobiDB-lite"/>
    </source>
</evidence>
<feature type="region of interest" description="Disordered" evidence="1">
    <location>
        <begin position="174"/>
        <end position="241"/>
    </location>
</feature>
<accession>A0A4Z2HXG6</accession>
<proteinExistence type="predicted"/>
<reference evidence="2 3" key="1">
    <citation type="submission" date="2019-03" db="EMBL/GenBank/DDBJ databases">
        <title>First draft genome of Liparis tanakae, snailfish: a comprehensive survey of snailfish specific genes.</title>
        <authorList>
            <person name="Kim W."/>
            <person name="Song I."/>
            <person name="Jeong J.-H."/>
            <person name="Kim D."/>
            <person name="Kim S."/>
            <person name="Ryu S."/>
            <person name="Song J.Y."/>
            <person name="Lee S.K."/>
        </authorList>
    </citation>
    <scope>NUCLEOTIDE SEQUENCE [LARGE SCALE GENOMIC DNA]</scope>
    <source>
        <tissue evidence="2">Muscle</tissue>
    </source>
</reference>
<protein>
    <submittedName>
        <fullName evidence="2">Uncharacterized protein</fullName>
    </submittedName>
</protein>
<feature type="compositionally biased region" description="Low complexity" evidence="1">
    <location>
        <begin position="188"/>
        <end position="197"/>
    </location>
</feature>
<dbReference type="EMBL" id="SRLO01000173">
    <property type="protein sequence ID" value="TNN69653.1"/>
    <property type="molecule type" value="Genomic_DNA"/>
</dbReference>
<comment type="caution">
    <text evidence="2">The sequence shown here is derived from an EMBL/GenBank/DDBJ whole genome shotgun (WGS) entry which is preliminary data.</text>
</comment>
<evidence type="ECO:0000313" key="3">
    <source>
        <dbReference type="Proteomes" id="UP000314294"/>
    </source>
</evidence>
<dbReference type="Proteomes" id="UP000314294">
    <property type="component" value="Unassembled WGS sequence"/>
</dbReference>
<organism evidence="2 3">
    <name type="scientific">Liparis tanakae</name>
    <name type="common">Tanaka's snailfish</name>
    <dbReference type="NCBI Taxonomy" id="230148"/>
    <lineage>
        <taxon>Eukaryota</taxon>
        <taxon>Metazoa</taxon>
        <taxon>Chordata</taxon>
        <taxon>Craniata</taxon>
        <taxon>Vertebrata</taxon>
        <taxon>Euteleostomi</taxon>
        <taxon>Actinopterygii</taxon>
        <taxon>Neopterygii</taxon>
        <taxon>Teleostei</taxon>
        <taxon>Neoteleostei</taxon>
        <taxon>Acanthomorphata</taxon>
        <taxon>Eupercaria</taxon>
        <taxon>Perciformes</taxon>
        <taxon>Cottioidei</taxon>
        <taxon>Cottales</taxon>
        <taxon>Liparidae</taxon>
        <taxon>Liparis</taxon>
    </lineage>
</organism>
<keyword evidence="3" id="KW-1185">Reference proteome</keyword>
<name>A0A4Z2HXG6_9TELE</name>
<sequence length="241" mass="25442">MEALGAQLRVTLVMPTPNVCTLGSAGRRGKAPEGPGPSWRVRAAKLHSMGRSQGLTVTDIAGAFFFSVKKQALAQFCRVQAKWAPLPLPLATLVLESATVSKTVVGGWLNQVVGRSGTSFSGARAECTWAHGEPPNRATAAPRHQARDRRAIAGCCRLLRSLCDFPQSPRRGCLRGSENTRSDDNHSGTTGAATQGTSESFGAPGHGERSRLANRRTATKSHGAVCSLSSQRKSGEGVNDP</sequence>
<gene>
    <name evidence="2" type="ORF">EYF80_020143</name>
</gene>
<dbReference type="AlphaFoldDB" id="A0A4Z2HXG6"/>
<evidence type="ECO:0000313" key="2">
    <source>
        <dbReference type="EMBL" id="TNN69653.1"/>
    </source>
</evidence>